<dbReference type="InterPro" id="IPR037192">
    <property type="entry name" value="ERO1-like_sf"/>
</dbReference>
<feature type="signal peptide" evidence="16">
    <location>
        <begin position="1"/>
        <end position="21"/>
    </location>
</feature>
<keyword evidence="7 16" id="KW-0732">Signal</keyword>
<evidence type="ECO:0000256" key="13">
    <source>
        <dbReference type="ARBA" id="ARBA00023157"/>
    </source>
</evidence>
<keyword evidence="12" id="KW-0472">Membrane</keyword>
<evidence type="ECO:0000256" key="12">
    <source>
        <dbReference type="ARBA" id="ARBA00023136"/>
    </source>
</evidence>
<evidence type="ECO:0000256" key="2">
    <source>
        <dbReference type="ARBA" id="ARBA00004367"/>
    </source>
</evidence>
<dbReference type="AlphaFoldDB" id="A0AAW2H8G8"/>
<evidence type="ECO:0000256" key="14">
    <source>
        <dbReference type="ARBA" id="ARBA00023180"/>
    </source>
</evidence>
<reference evidence="17" key="1">
    <citation type="journal article" date="2024" name="Gigascience">
        <title>Chromosome-level genome of the poultry shaft louse Menopon gallinae provides insight into the host-switching and adaptive evolution of parasitic lice.</title>
        <authorList>
            <person name="Xu Y."/>
            <person name="Ma L."/>
            <person name="Liu S."/>
            <person name="Liang Y."/>
            <person name="Liu Q."/>
            <person name="He Z."/>
            <person name="Tian L."/>
            <person name="Duan Y."/>
            <person name="Cai W."/>
            <person name="Li H."/>
            <person name="Song F."/>
        </authorList>
    </citation>
    <scope>NUCLEOTIDE SEQUENCE</scope>
    <source>
        <strain evidence="17">Cailab_2023a</strain>
    </source>
</reference>
<evidence type="ECO:0000256" key="6">
    <source>
        <dbReference type="ARBA" id="ARBA00022630"/>
    </source>
</evidence>
<protein>
    <recommendedName>
        <fullName evidence="18">Endoplasmic reticulum oxidoreductin</fullName>
    </recommendedName>
</protein>
<keyword evidence="6" id="KW-0285">Flavoprotein</keyword>
<evidence type="ECO:0000256" key="1">
    <source>
        <dbReference type="ARBA" id="ARBA00001974"/>
    </source>
</evidence>
<feature type="chain" id="PRO_5043408027" description="Endoplasmic reticulum oxidoreductin" evidence="16">
    <location>
        <begin position="22"/>
        <end position="291"/>
    </location>
</feature>
<organism evidence="17">
    <name type="scientific">Menopon gallinae</name>
    <name type="common">poultry shaft louse</name>
    <dbReference type="NCBI Taxonomy" id="328185"/>
    <lineage>
        <taxon>Eukaryota</taxon>
        <taxon>Metazoa</taxon>
        <taxon>Ecdysozoa</taxon>
        <taxon>Arthropoda</taxon>
        <taxon>Hexapoda</taxon>
        <taxon>Insecta</taxon>
        <taxon>Pterygota</taxon>
        <taxon>Neoptera</taxon>
        <taxon>Paraneoptera</taxon>
        <taxon>Psocodea</taxon>
        <taxon>Troctomorpha</taxon>
        <taxon>Phthiraptera</taxon>
        <taxon>Amblycera</taxon>
        <taxon>Menoponidae</taxon>
        <taxon>Menopon</taxon>
    </lineage>
</organism>
<dbReference type="GO" id="GO:0016972">
    <property type="term" value="F:thiol oxidase activity"/>
    <property type="evidence" value="ECO:0007669"/>
    <property type="project" value="InterPro"/>
</dbReference>
<gene>
    <name evidence="17" type="ORF">PYX00_011709</name>
</gene>
<evidence type="ECO:0000256" key="5">
    <source>
        <dbReference type="ARBA" id="ARBA00022448"/>
    </source>
</evidence>
<proteinExistence type="inferred from homology"/>
<dbReference type="PANTHER" id="PTHR12613:SF0">
    <property type="entry name" value="ERO1-LIKE PROTEIN"/>
    <property type="match status" value="1"/>
</dbReference>
<keyword evidence="13" id="KW-1015">Disulfide bond</keyword>
<keyword evidence="11" id="KW-0560">Oxidoreductase</keyword>
<keyword evidence="9" id="KW-0274">FAD</keyword>
<keyword evidence="5" id="KW-0813">Transport</keyword>
<comment type="caution">
    <text evidence="17">The sequence shown here is derived from an EMBL/GenBank/DDBJ whole genome shotgun (WGS) entry which is preliminary data.</text>
</comment>
<dbReference type="GO" id="GO:0034975">
    <property type="term" value="P:protein folding in endoplasmic reticulum"/>
    <property type="evidence" value="ECO:0007669"/>
    <property type="project" value="InterPro"/>
</dbReference>
<keyword evidence="14" id="KW-0325">Glycoprotein</keyword>
<keyword evidence="15" id="KW-0676">Redox-active center</keyword>
<dbReference type="GO" id="GO:0005789">
    <property type="term" value="C:endoplasmic reticulum membrane"/>
    <property type="evidence" value="ECO:0007669"/>
    <property type="project" value="UniProtKB-SubCell"/>
</dbReference>
<dbReference type="InterPro" id="IPR007266">
    <property type="entry name" value="Ero1"/>
</dbReference>
<comment type="similarity">
    <text evidence="3">Belongs to the EROs family.</text>
</comment>
<evidence type="ECO:0000256" key="8">
    <source>
        <dbReference type="ARBA" id="ARBA00022824"/>
    </source>
</evidence>
<evidence type="ECO:0000256" key="16">
    <source>
        <dbReference type="SAM" id="SignalP"/>
    </source>
</evidence>
<comment type="subunit">
    <text evidence="4">May function both as a monomer and a homodimer.</text>
</comment>
<evidence type="ECO:0000256" key="15">
    <source>
        <dbReference type="ARBA" id="ARBA00023284"/>
    </source>
</evidence>
<evidence type="ECO:0000256" key="3">
    <source>
        <dbReference type="ARBA" id="ARBA00008277"/>
    </source>
</evidence>
<evidence type="ECO:0000256" key="10">
    <source>
        <dbReference type="ARBA" id="ARBA00022982"/>
    </source>
</evidence>
<evidence type="ECO:0008006" key="18">
    <source>
        <dbReference type="Google" id="ProtNLM"/>
    </source>
</evidence>
<dbReference type="GO" id="GO:0015035">
    <property type="term" value="F:protein-disulfide reductase activity"/>
    <property type="evidence" value="ECO:0007669"/>
    <property type="project" value="InterPro"/>
</dbReference>
<evidence type="ECO:0000256" key="11">
    <source>
        <dbReference type="ARBA" id="ARBA00023002"/>
    </source>
</evidence>
<evidence type="ECO:0000256" key="4">
    <source>
        <dbReference type="ARBA" id="ARBA00011802"/>
    </source>
</evidence>
<dbReference type="Pfam" id="PF04137">
    <property type="entry name" value="ERO1"/>
    <property type="match status" value="1"/>
</dbReference>
<dbReference type="GO" id="GO:0071949">
    <property type="term" value="F:FAD binding"/>
    <property type="evidence" value="ECO:0007669"/>
    <property type="project" value="InterPro"/>
</dbReference>
<evidence type="ECO:0000313" key="17">
    <source>
        <dbReference type="EMBL" id="KAL0265992.1"/>
    </source>
</evidence>
<keyword evidence="10" id="KW-0249">Electron transport</keyword>
<dbReference type="PROSITE" id="PS51257">
    <property type="entry name" value="PROKAR_LIPOPROTEIN"/>
    <property type="match status" value="1"/>
</dbReference>
<sequence length="291" mass="33627">MKTQINIRIAVLLLLVLAAACQRVSNLDAGMQIINDLTYRKLAELVSKDAFSIIDMNLNERCPLDAAACHNKRCRVERTHRSGRPAGSFRVDLRSVPEGYSPDAKNSSFIWKRIYELAHRDAFLQALISGLHFSITIHIASFFTSFHGVFIPNSIHYFQKYRRDYKTNMYILYLYVRSSVYALGKNHRPSLAVHASLDPRADMKHILRLRKMLYVVNCLSCDRCRVWGRVQLHGLIAATKIHMSMDAKYLSTNELVCLVHLFHKLSTSVREMKRLESFRWRPKVWVSSPCL</sequence>
<dbReference type="EMBL" id="JARGDH010000006">
    <property type="protein sequence ID" value="KAL0265992.1"/>
    <property type="molecule type" value="Genomic_DNA"/>
</dbReference>
<comment type="subcellular location">
    <subcellularLocation>
        <location evidence="2">Endoplasmic reticulum membrane</location>
        <topology evidence="2">Peripheral membrane protein</topology>
        <orientation evidence="2">Lumenal side</orientation>
    </subcellularLocation>
</comment>
<accession>A0AAW2H8G8</accession>
<evidence type="ECO:0000256" key="7">
    <source>
        <dbReference type="ARBA" id="ARBA00022729"/>
    </source>
</evidence>
<dbReference type="SUPFAM" id="SSF110019">
    <property type="entry name" value="ERO1-like"/>
    <property type="match status" value="1"/>
</dbReference>
<evidence type="ECO:0000256" key="9">
    <source>
        <dbReference type="ARBA" id="ARBA00022827"/>
    </source>
</evidence>
<comment type="cofactor">
    <cofactor evidence="1">
        <name>FAD</name>
        <dbReference type="ChEBI" id="CHEBI:57692"/>
    </cofactor>
</comment>
<dbReference type="PANTHER" id="PTHR12613">
    <property type="entry name" value="ERO1-RELATED"/>
    <property type="match status" value="1"/>
</dbReference>
<name>A0AAW2H8G8_9NEOP</name>
<keyword evidence="8" id="KW-0256">Endoplasmic reticulum</keyword>